<dbReference type="PANTHER" id="PTHR35276">
    <property type="entry name" value="S-ADENOSYL-L-METHIONINE-DEPENDENT METHYLTRANSFERASES SUPERFAMILY PROTEIN"/>
    <property type="match status" value="1"/>
</dbReference>
<organism evidence="1 2">
    <name type="scientific">Geothermobacter hydrogeniphilus</name>
    <dbReference type="NCBI Taxonomy" id="1969733"/>
    <lineage>
        <taxon>Bacteria</taxon>
        <taxon>Pseudomonadati</taxon>
        <taxon>Thermodesulfobacteriota</taxon>
        <taxon>Desulfuromonadia</taxon>
        <taxon>Desulfuromonadales</taxon>
        <taxon>Geothermobacteraceae</taxon>
        <taxon>Geothermobacter</taxon>
    </lineage>
</organism>
<dbReference type="Pfam" id="PF06962">
    <property type="entry name" value="rRNA_methylase"/>
    <property type="match status" value="1"/>
</dbReference>
<dbReference type="PANTHER" id="PTHR35276:SF1">
    <property type="entry name" value="TRNA (MNM(5)S(2)U34)-METHYLTRANSFERASE, CHLOROPLASTIC"/>
    <property type="match status" value="1"/>
</dbReference>
<dbReference type="RefSeq" id="WP_085010233.1">
    <property type="nucleotide sequence ID" value="NZ_NAAD01000008.1"/>
</dbReference>
<keyword evidence="2" id="KW-1185">Reference proteome</keyword>
<reference evidence="1 2" key="1">
    <citation type="submission" date="2017-03" db="EMBL/GenBank/DDBJ databases">
        <title>Genome sequence of Geothermobacter sp. EPR-M, Deep-Sea Iron Reducer.</title>
        <authorList>
            <person name="Tully B."/>
            <person name="Savalia P."/>
            <person name="Abuyen K."/>
            <person name="Baughan C."/>
            <person name="Romero E."/>
            <person name="Ronkowski C."/>
            <person name="Torres B."/>
            <person name="Tremblay J."/>
            <person name="Trujillo A."/>
            <person name="Tyler M."/>
            <person name="Perez-Rodriguez I."/>
            <person name="Amend J."/>
        </authorList>
    </citation>
    <scope>NUCLEOTIDE SEQUENCE [LARGE SCALE GENOMIC DNA]</scope>
    <source>
        <strain evidence="1 2">EPR-M</strain>
    </source>
</reference>
<dbReference type="Proteomes" id="UP000193136">
    <property type="component" value="Unassembled WGS sequence"/>
</dbReference>
<gene>
    <name evidence="1" type="ORF">B5V00_07905</name>
</gene>
<dbReference type="OrthoDB" id="9792989at2"/>
<evidence type="ECO:0000313" key="2">
    <source>
        <dbReference type="Proteomes" id="UP000193136"/>
    </source>
</evidence>
<evidence type="ECO:0000313" key="1">
    <source>
        <dbReference type="EMBL" id="ORJ60478.1"/>
    </source>
</evidence>
<dbReference type="InterPro" id="IPR010719">
    <property type="entry name" value="MnmM_MeTrfase"/>
</dbReference>
<dbReference type="SUPFAM" id="SSF53335">
    <property type="entry name" value="S-adenosyl-L-methionine-dependent methyltransferases"/>
    <property type="match status" value="1"/>
</dbReference>
<accession>A0A1X0Y5T6</accession>
<dbReference type="Gene3D" id="3.40.50.150">
    <property type="entry name" value="Vaccinia Virus protein VP39"/>
    <property type="match status" value="1"/>
</dbReference>
<dbReference type="EMBL" id="NAAD01000008">
    <property type="protein sequence ID" value="ORJ60478.1"/>
    <property type="molecule type" value="Genomic_DNA"/>
</dbReference>
<dbReference type="InterPro" id="IPR029063">
    <property type="entry name" value="SAM-dependent_MTases_sf"/>
</dbReference>
<name>A0A1X0Y5T6_9BACT</name>
<proteinExistence type="predicted"/>
<evidence type="ECO:0008006" key="3">
    <source>
        <dbReference type="Google" id="ProtNLM"/>
    </source>
</evidence>
<sequence>MRSPRTATPPESLAPRSSLGRVVVLAQRLLAEVIRPDARLLDLTAGNGCDSLFLARHLGPDGQLLSFDIQLSAIEATAVRLAAAGFLPRRVATRVPLHEPGCQLIHDGHQFLDAYLTGPVAAAIGNLGYLPGGDKQLITRAETTLEALRALWPRLEAGGRLALVLYPGHPGGDEECAAVEWECAGLPAAAFDVIRLQVYNRRRAPSLLVVERRL</sequence>
<protein>
    <recommendedName>
        <fullName evidence="3">rRNA methylase</fullName>
    </recommendedName>
</protein>
<dbReference type="AlphaFoldDB" id="A0A1X0Y5T6"/>
<comment type="caution">
    <text evidence="1">The sequence shown here is derived from an EMBL/GenBank/DDBJ whole genome shotgun (WGS) entry which is preliminary data.</text>
</comment>
<dbReference type="STRING" id="1969733.B5V00_07905"/>